<reference evidence="4 5" key="1">
    <citation type="submission" date="2018-09" db="EMBL/GenBank/DDBJ databases">
        <title>Metagenome Assembled Genomes from an Advanced Water Purification Facility.</title>
        <authorList>
            <person name="Stamps B.W."/>
            <person name="Spear J.R."/>
        </authorList>
    </citation>
    <scope>NUCLEOTIDE SEQUENCE [LARGE SCALE GENOMIC DNA]</scope>
    <source>
        <strain evidence="4">Bin_27_1</strain>
    </source>
</reference>
<feature type="repeat" description="TPR" evidence="3">
    <location>
        <begin position="238"/>
        <end position="271"/>
    </location>
</feature>
<evidence type="ECO:0000313" key="5">
    <source>
        <dbReference type="Proteomes" id="UP000321192"/>
    </source>
</evidence>
<dbReference type="PANTHER" id="PTHR45586:SF14">
    <property type="entry name" value="TETRATRICOPEPTIDE TPR_2 REPEAT PROTEIN"/>
    <property type="match status" value="1"/>
</dbReference>
<evidence type="ECO:0000256" key="1">
    <source>
        <dbReference type="ARBA" id="ARBA00022737"/>
    </source>
</evidence>
<proteinExistence type="predicted"/>
<dbReference type="Gene3D" id="1.25.40.10">
    <property type="entry name" value="Tetratricopeptide repeat domain"/>
    <property type="match status" value="3"/>
</dbReference>
<dbReference type="Pfam" id="PF14559">
    <property type="entry name" value="TPR_19"/>
    <property type="match status" value="2"/>
</dbReference>
<dbReference type="InterPro" id="IPR014266">
    <property type="entry name" value="PEP-CTERM_TPR_PrsT"/>
</dbReference>
<keyword evidence="1" id="KW-0677">Repeat</keyword>
<dbReference type="InterPro" id="IPR019734">
    <property type="entry name" value="TPR_rpt"/>
</dbReference>
<name>A0A5C7SIA2_THASP</name>
<evidence type="ECO:0000256" key="3">
    <source>
        <dbReference type="PROSITE-ProRule" id="PRU00339"/>
    </source>
</evidence>
<accession>A0A5C7SIA2</accession>
<dbReference type="Pfam" id="PF13432">
    <property type="entry name" value="TPR_16"/>
    <property type="match status" value="3"/>
</dbReference>
<dbReference type="PROSITE" id="PS50005">
    <property type="entry name" value="TPR"/>
    <property type="match status" value="1"/>
</dbReference>
<gene>
    <name evidence="4" type="primary">prsT</name>
    <name evidence="4" type="ORF">E6Q80_14100</name>
</gene>
<comment type="caution">
    <text evidence="4">The sequence shown here is derived from an EMBL/GenBank/DDBJ whole genome shotgun (WGS) entry which is preliminary data.</text>
</comment>
<dbReference type="InterPro" id="IPR011990">
    <property type="entry name" value="TPR-like_helical_dom_sf"/>
</dbReference>
<dbReference type="EMBL" id="SSFD01000224">
    <property type="protein sequence ID" value="TXH83062.1"/>
    <property type="molecule type" value="Genomic_DNA"/>
</dbReference>
<sequence>MAWSLSRQGGEGALYNESHIHHPLLTSMPDLGRYSSFRACKPILAGFVLGAMLSLQGVHAARSDSVQAARYHEDALARLARNDVPGAIIQARNAVQQDKSLLAAHVLLGKALLRDGQAAAAEAEFEVALNLGAGMTELAQPYGTALMMFGNSEKLLARIKPDGLGASARAEVLAMRAAAHADQGSMKAAWLAIDEGKVADPRSLAPLRAEIDLALRTRDTPRARKALDAAVAMAPRDAQLLHLQGVLNQGAGKVAAALDFFAQALKADPRLLDAMVARASLLIDLQRPDEAMPDLERAAALSQREPRVAYLKSLVFAARGDARSSRAQLEEVTRLVDALPDTFIARQPPLLMLGALASQATGRLERARALLELYVLRMPDDPAGRKLLAGIYLSAGETARVADLLDPLLRSGDADPQVLTTLAALRMQQRRYRDAAEALERAARLTSGDPGITAQMGFARLAGLQGDLGLAALRNAFDKEPGQFKVAAALATLYLRRNDVPNATAVAEALVRRLPADAAAHNLLGAIKAATQRPAEARSAYLKALALQPGLMPARLNLARLDVAEGRLAEARQRLAALLKEAPDNGQVLTEMARLENHAGRPAAALPLLEKVQARMPGDVASGLELLEAYRRLGQPGAALALAKELVRVRPDDPVVLESLGRAHMAAGEGVQARAAFASLARMAGPDPGNLVAIGQLQLSAGAANDAGASAEKALAAKPGYLPAQVLQVEAEILAGNLPRAEVLQRQLAARGAGGADALRLAGDLAMARQHAGEAARHYQAAFDRAPSTALALRSFNAAFQAGEGARGVALLEAWLRRQPDVLTVQAALAEGYLRLGRLEQARSTYAALLARDPQNAGATNNLAQVLMRLNDPGALAMAEKAARLAPTDANALDTLGWLQARSGALALGLKTLREARLRAPDSREVRYHLAWVLHRSGKRDEARDELAAVFRSQGDFESQAEAQTLRRELGV</sequence>
<evidence type="ECO:0000313" key="4">
    <source>
        <dbReference type="EMBL" id="TXH83062.1"/>
    </source>
</evidence>
<dbReference type="Proteomes" id="UP000321192">
    <property type="component" value="Unassembled WGS sequence"/>
</dbReference>
<dbReference type="AlphaFoldDB" id="A0A5C7SIA2"/>
<protein>
    <submittedName>
        <fullName evidence="4">PEP-CTERM system TPR-repeat protein PrsT</fullName>
    </submittedName>
</protein>
<dbReference type="SUPFAM" id="SSF48452">
    <property type="entry name" value="TPR-like"/>
    <property type="match status" value="5"/>
</dbReference>
<evidence type="ECO:0000256" key="2">
    <source>
        <dbReference type="ARBA" id="ARBA00022803"/>
    </source>
</evidence>
<dbReference type="PANTHER" id="PTHR45586">
    <property type="entry name" value="TPR REPEAT-CONTAINING PROTEIN PA4667"/>
    <property type="match status" value="1"/>
</dbReference>
<organism evidence="4 5">
    <name type="scientific">Thauera aminoaromatica</name>
    <dbReference type="NCBI Taxonomy" id="164330"/>
    <lineage>
        <taxon>Bacteria</taxon>
        <taxon>Pseudomonadati</taxon>
        <taxon>Pseudomonadota</taxon>
        <taxon>Betaproteobacteria</taxon>
        <taxon>Rhodocyclales</taxon>
        <taxon>Zoogloeaceae</taxon>
        <taxon>Thauera</taxon>
    </lineage>
</organism>
<keyword evidence="2 3" id="KW-0802">TPR repeat</keyword>
<dbReference type="NCBIfam" id="TIGR02917">
    <property type="entry name" value="PEP_TPR_lipo"/>
    <property type="match status" value="1"/>
</dbReference>
<dbReference type="SMART" id="SM00028">
    <property type="entry name" value="TPR"/>
    <property type="match status" value="9"/>
</dbReference>
<dbReference type="InterPro" id="IPR051012">
    <property type="entry name" value="CellSynth/LPSAsmb/PSIAsmb"/>
</dbReference>